<dbReference type="EMBL" id="CCSB01000001">
    <property type="protein sequence ID" value="CDZ76150.1"/>
    <property type="molecule type" value="Genomic_DNA"/>
</dbReference>
<keyword evidence="2" id="KW-0378">Hydrolase</keyword>
<dbReference type="InterPro" id="IPR017853">
    <property type="entry name" value="GH"/>
</dbReference>
<dbReference type="PANTHER" id="PTHR30480:SF16">
    <property type="entry name" value="GLYCOSIDE HYDROLASE FAMILY 3 DOMAIN PROTEIN"/>
    <property type="match status" value="1"/>
</dbReference>
<dbReference type="SUPFAM" id="SSF51445">
    <property type="entry name" value="(Trans)glycosidases"/>
    <property type="match status" value="1"/>
</dbReference>
<dbReference type="OrthoDB" id="9786661at2"/>
<dbReference type="Gene3D" id="3.20.20.300">
    <property type="entry name" value="Glycoside hydrolase, family 3, N-terminal domain"/>
    <property type="match status" value="1"/>
</dbReference>
<dbReference type="Pfam" id="PF00933">
    <property type="entry name" value="Glyco_hydro_3"/>
    <property type="match status" value="1"/>
</dbReference>
<dbReference type="PANTHER" id="PTHR30480">
    <property type="entry name" value="BETA-HEXOSAMINIDASE-RELATED"/>
    <property type="match status" value="1"/>
</dbReference>
<gene>
    <name evidence="6" type="ORF">BN59_00416</name>
</gene>
<dbReference type="GO" id="GO:0009254">
    <property type="term" value="P:peptidoglycan turnover"/>
    <property type="evidence" value="ECO:0007669"/>
    <property type="project" value="TreeGrafter"/>
</dbReference>
<dbReference type="RefSeq" id="WP_043872745.1">
    <property type="nucleotide sequence ID" value="NZ_CCVW01000001.1"/>
</dbReference>
<feature type="signal peptide" evidence="4">
    <location>
        <begin position="1"/>
        <end position="21"/>
    </location>
</feature>
<comment type="similarity">
    <text evidence="1">Belongs to the glycosyl hydrolase 3 family.</text>
</comment>
<dbReference type="Proteomes" id="UP000044071">
    <property type="component" value="Unassembled WGS sequence"/>
</dbReference>
<evidence type="ECO:0000256" key="1">
    <source>
        <dbReference type="ARBA" id="ARBA00005336"/>
    </source>
</evidence>
<evidence type="ECO:0000259" key="5">
    <source>
        <dbReference type="Pfam" id="PF00933"/>
    </source>
</evidence>
<dbReference type="GO" id="GO:0004553">
    <property type="term" value="F:hydrolase activity, hydrolyzing O-glycosyl compounds"/>
    <property type="evidence" value="ECO:0007669"/>
    <property type="project" value="InterPro"/>
</dbReference>
<sequence>MKFLKVLILFFASLYLQQSFATDEPSLRDKIGQMLIIGFDGKTVNKNSPIIKAINEVNIGGVILFDYNFRTASYDKNIASPEQVSELNHQLQKATKLANAKYHRPKLPLLTSVDYEGGAVNRLGQSYGFSATHSAADVGKMPDEEANQVAEAMAKTLSDSGFNLNFAPVLDVNVNPDNPIIAKLKRSFSTNPKEVAHYASIYSHNFIKHKTQCAYKHFPGHGSSNADSHLGFVDVSNSWLDSELEPYKLLLDGSDSCKMVMTAHIVNRQLDDSGLPATLSHKILTGLLREQLQFDGVIITDDMQMKAITAHYSLDKALTLAINAGSDMLIFGNQLADRAQDPAEVIDIVEAKVKSGEIPKSRIDEAYSHIKAFKESLVLE</sequence>
<evidence type="ECO:0000256" key="2">
    <source>
        <dbReference type="ARBA" id="ARBA00022801"/>
    </source>
</evidence>
<dbReference type="AlphaFoldDB" id="A0A078KP43"/>
<dbReference type="STRING" id="1034943.BN59_00416"/>
<evidence type="ECO:0000256" key="3">
    <source>
        <dbReference type="ARBA" id="ARBA00023295"/>
    </source>
</evidence>
<evidence type="ECO:0000313" key="6">
    <source>
        <dbReference type="EMBL" id="CDZ76150.1"/>
    </source>
</evidence>
<reference evidence="6 7" key="1">
    <citation type="submission" date="2014-06" db="EMBL/GenBank/DDBJ databases">
        <authorList>
            <person name="Urmite Genomes Urmite Genomes"/>
        </authorList>
    </citation>
    <scope>NUCLEOTIDE SEQUENCE [LARGE SCALE GENOMIC DNA]</scope>
</reference>
<keyword evidence="7" id="KW-1185">Reference proteome</keyword>
<keyword evidence="4" id="KW-0732">Signal</keyword>
<feature type="chain" id="PRO_5009743950" evidence="4">
    <location>
        <begin position="22"/>
        <end position="380"/>
    </location>
</feature>
<dbReference type="InterPro" id="IPR036962">
    <property type="entry name" value="Glyco_hydro_3_N_sf"/>
</dbReference>
<dbReference type="InterPro" id="IPR001764">
    <property type="entry name" value="Glyco_hydro_3_N"/>
</dbReference>
<evidence type="ECO:0000256" key="4">
    <source>
        <dbReference type="SAM" id="SignalP"/>
    </source>
</evidence>
<dbReference type="GO" id="GO:0005975">
    <property type="term" value="P:carbohydrate metabolic process"/>
    <property type="evidence" value="ECO:0007669"/>
    <property type="project" value="InterPro"/>
</dbReference>
<proteinExistence type="inferred from homology"/>
<dbReference type="InterPro" id="IPR050226">
    <property type="entry name" value="NagZ_Beta-hexosaminidase"/>
</dbReference>
<dbReference type="eggNOG" id="COG1472">
    <property type="taxonomic scope" value="Bacteria"/>
</dbReference>
<evidence type="ECO:0000313" key="7">
    <source>
        <dbReference type="Proteomes" id="UP000044071"/>
    </source>
</evidence>
<organism evidence="6 7">
    <name type="scientific">Legionella massiliensis</name>
    <dbReference type="NCBI Taxonomy" id="1034943"/>
    <lineage>
        <taxon>Bacteria</taxon>
        <taxon>Pseudomonadati</taxon>
        <taxon>Pseudomonadota</taxon>
        <taxon>Gammaproteobacteria</taxon>
        <taxon>Legionellales</taxon>
        <taxon>Legionellaceae</taxon>
        <taxon>Legionella</taxon>
    </lineage>
</organism>
<keyword evidence="3" id="KW-0326">Glycosidase</keyword>
<accession>A0A078KP43</accession>
<name>A0A078KP43_9GAMM</name>
<feature type="domain" description="Glycoside hydrolase family 3 N-terminal" evidence="5">
    <location>
        <begin position="27"/>
        <end position="371"/>
    </location>
</feature>
<protein>
    <submittedName>
        <fullName evidence="6">Beta-hexosaminidase A</fullName>
    </submittedName>
</protein>